<dbReference type="CDD" id="cd00326">
    <property type="entry name" value="alpha_CA"/>
    <property type="match status" value="1"/>
</dbReference>
<organism evidence="10 11">
    <name type="scientific">Hyalella azteca</name>
    <name type="common">Amphipod</name>
    <dbReference type="NCBI Taxonomy" id="294128"/>
    <lineage>
        <taxon>Eukaryota</taxon>
        <taxon>Metazoa</taxon>
        <taxon>Ecdysozoa</taxon>
        <taxon>Arthropoda</taxon>
        <taxon>Crustacea</taxon>
        <taxon>Multicrustacea</taxon>
        <taxon>Malacostraca</taxon>
        <taxon>Eumalacostraca</taxon>
        <taxon>Peracarida</taxon>
        <taxon>Amphipoda</taxon>
        <taxon>Senticaudata</taxon>
        <taxon>Talitrida</taxon>
        <taxon>Talitroidea</taxon>
        <taxon>Hyalellidae</taxon>
        <taxon>Hyalella</taxon>
    </lineage>
</organism>
<dbReference type="InterPro" id="IPR018338">
    <property type="entry name" value="Carbonic_anhydrase_a-class_CS"/>
</dbReference>
<accession>A0A979FV23</accession>
<evidence type="ECO:0000256" key="4">
    <source>
        <dbReference type="ARBA" id="ARBA00022723"/>
    </source>
</evidence>
<dbReference type="RefSeq" id="XP_047740256.1">
    <property type="nucleotide sequence ID" value="XM_047884300.1"/>
</dbReference>
<feature type="non-terminal residue" evidence="11">
    <location>
        <position position="227"/>
    </location>
</feature>
<dbReference type="Pfam" id="PF00194">
    <property type="entry name" value="Carb_anhydrase"/>
    <property type="match status" value="1"/>
</dbReference>
<keyword evidence="8" id="KW-0732">Signal</keyword>
<evidence type="ECO:0000256" key="2">
    <source>
        <dbReference type="ARBA" id="ARBA00010718"/>
    </source>
</evidence>
<dbReference type="SUPFAM" id="SSF51069">
    <property type="entry name" value="Carbonic anhydrase"/>
    <property type="match status" value="1"/>
</dbReference>
<comment type="catalytic activity">
    <reaction evidence="7 8">
        <text>hydrogencarbonate + H(+) = CO2 + H2O</text>
        <dbReference type="Rhea" id="RHEA:10748"/>
        <dbReference type="ChEBI" id="CHEBI:15377"/>
        <dbReference type="ChEBI" id="CHEBI:15378"/>
        <dbReference type="ChEBI" id="CHEBI:16526"/>
        <dbReference type="ChEBI" id="CHEBI:17544"/>
        <dbReference type="EC" id="4.2.1.1"/>
    </reaction>
</comment>
<evidence type="ECO:0000256" key="7">
    <source>
        <dbReference type="ARBA" id="ARBA00048348"/>
    </source>
</evidence>
<dbReference type="GO" id="GO:0005886">
    <property type="term" value="C:plasma membrane"/>
    <property type="evidence" value="ECO:0007669"/>
    <property type="project" value="TreeGrafter"/>
</dbReference>
<sequence length="227" mass="24789">MHLVVTLMMFISLGIFVGGDPSSYKYDDKDEWPLQFPLHCSRHRQSPINIRDSIAAAKTVDDLLYTNYEFPPSNVTATNNHHTLSLTGTFPMGLPLLSGGGLIGVYEVTNLHFHWGSDDSQGSEHTIDGQRFPPEMHIVHNKQGTDRHSFLADKQGLAVLSVLFHVSPADNEALTPILEAIPAIISGEQSAVLQGASALSALLPRNKQVFYRYPGSLTTPPCSQAVA</sequence>
<feature type="chain" id="PRO_5038167127" description="Carbonic anhydrase" evidence="8">
    <location>
        <begin position="20"/>
        <end position="227"/>
    </location>
</feature>
<comment type="function">
    <text evidence="1 8">Reversible hydration of carbon dioxide.</text>
</comment>
<dbReference type="GO" id="GO:0008270">
    <property type="term" value="F:zinc ion binding"/>
    <property type="evidence" value="ECO:0007669"/>
    <property type="project" value="UniProtKB-UniRule"/>
</dbReference>
<dbReference type="InterPro" id="IPR023561">
    <property type="entry name" value="Carbonic_anhydrase_a-class"/>
</dbReference>
<dbReference type="InterPro" id="IPR001148">
    <property type="entry name" value="CA_dom"/>
</dbReference>
<dbReference type="InterPro" id="IPR036398">
    <property type="entry name" value="CA_dom_sf"/>
</dbReference>
<keyword evidence="6 8" id="KW-0456">Lyase</keyword>
<evidence type="ECO:0000256" key="8">
    <source>
        <dbReference type="RuleBase" id="RU367011"/>
    </source>
</evidence>
<feature type="signal peptide" evidence="8">
    <location>
        <begin position="1"/>
        <end position="19"/>
    </location>
</feature>
<dbReference type="GO" id="GO:0004089">
    <property type="term" value="F:carbonate dehydratase activity"/>
    <property type="evidence" value="ECO:0007669"/>
    <property type="project" value="UniProtKB-UniRule"/>
</dbReference>
<dbReference type="PANTHER" id="PTHR18952:SF265">
    <property type="entry name" value="CARBONIC ANHYDRASE"/>
    <property type="match status" value="1"/>
</dbReference>
<dbReference type="GeneID" id="125179116"/>
<evidence type="ECO:0000256" key="5">
    <source>
        <dbReference type="ARBA" id="ARBA00022833"/>
    </source>
</evidence>
<dbReference type="PROSITE" id="PS00162">
    <property type="entry name" value="ALPHA_CA_1"/>
    <property type="match status" value="1"/>
</dbReference>
<name>A0A979FV23_HYAAZ</name>
<evidence type="ECO:0000259" key="9">
    <source>
        <dbReference type="PROSITE" id="PS51144"/>
    </source>
</evidence>
<evidence type="ECO:0000256" key="3">
    <source>
        <dbReference type="ARBA" id="ARBA00012925"/>
    </source>
</evidence>
<comment type="similarity">
    <text evidence="2 8">Belongs to the alpha-carbonic anhydrase family.</text>
</comment>
<dbReference type="KEGG" id="hazt:125179116"/>
<dbReference type="OrthoDB" id="429145at2759"/>
<proteinExistence type="inferred from homology"/>
<keyword evidence="10" id="KW-1185">Reference proteome</keyword>
<evidence type="ECO:0000256" key="1">
    <source>
        <dbReference type="ARBA" id="ARBA00002904"/>
    </source>
</evidence>
<keyword evidence="5 8" id="KW-0862">Zinc</keyword>
<dbReference type="Proteomes" id="UP000694843">
    <property type="component" value="Unplaced"/>
</dbReference>
<dbReference type="PANTHER" id="PTHR18952">
    <property type="entry name" value="CARBONIC ANHYDRASE"/>
    <property type="match status" value="1"/>
</dbReference>
<dbReference type="AlphaFoldDB" id="A0A979FV23"/>
<evidence type="ECO:0000313" key="10">
    <source>
        <dbReference type="Proteomes" id="UP000694843"/>
    </source>
</evidence>
<gene>
    <name evidence="11" type="primary">LOC125179116</name>
</gene>
<evidence type="ECO:0000256" key="6">
    <source>
        <dbReference type="ARBA" id="ARBA00023239"/>
    </source>
</evidence>
<dbReference type="Gene3D" id="3.10.200.10">
    <property type="entry name" value="Alpha carbonic anhydrase"/>
    <property type="match status" value="1"/>
</dbReference>
<dbReference type="SMART" id="SM01057">
    <property type="entry name" value="Carb_anhydrase"/>
    <property type="match status" value="1"/>
</dbReference>
<keyword evidence="4 8" id="KW-0479">Metal-binding</keyword>
<dbReference type="PROSITE" id="PS51144">
    <property type="entry name" value="ALPHA_CA_2"/>
    <property type="match status" value="1"/>
</dbReference>
<dbReference type="EC" id="4.2.1.1" evidence="3 8"/>
<feature type="domain" description="Alpha-carbonic anhydrase" evidence="9">
    <location>
        <begin position="22"/>
        <end position="227"/>
    </location>
</feature>
<protein>
    <recommendedName>
        <fullName evidence="3 8">Carbonic anhydrase</fullName>
        <ecNumber evidence="3 8">4.2.1.1</ecNumber>
    </recommendedName>
</protein>
<reference evidence="11" key="1">
    <citation type="submission" date="2025-08" db="UniProtKB">
        <authorList>
            <consortium name="RefSeq"/>
        </authorList>
    </citation>
    <scope>IDENTIFICATION</scope>
    <source>
        <tissue evidence="11">Whole organism</tissue>
    </source>
</reference>
<dbReference type="OMA" id="XICCWIS"/>
<comment type="cofactor">
    <cofactor evidence="8">
        <name>Zn(2+)</name>
        <dbReference type="ChEBI" id="CHEBI:29105"/>
    </cofactor>
</comment>
<evidence type="ECO:0000313" key="11">
    <source>
        <dbReference type="RefSeq" id="XP_047740256.1"/>
    </source>
</evidence>